<dbReference type="EMBL" id="AZBU02000001">
    <property type="protein sequence ID" value="TMS40008.1"/>
    <property type="molecule type" value="Genomic_DNA"/>
</dbReference>
<accession>A0A4U8VAC5</accession>
<name>A0A4U8VAC5_STECR</name>
<reference evidence="1" key="3">
    <citation type="journal article" date="2019" name="G3 (Bethesda)">
        <title>Hybrid Assembly of the Genome of the Entomopathogenic Nematode Steinernema carpocapsae Identifies the X-Chromosome.</title>
        <authorList>
            <person name="Serra L."/>
            <person name="Macchietto M."/>
            <person name="Macias-Munoz A."/>
            <person name="McGill C.J."/>
            <person name="Rodriguez I.M."/>
            <person name="Rodriguez B."/>
            <person name="Murad R."/>
            <person name="Mortazavi A."/>
        </authorList>
    </citation>
    <scope>NUCLEOTIDE SEQUENCE [LARGE SCALE GENOMIC DNA]</scope>
    <source>
        <strain evidence="1">ALL</strain>
    </source>
</reference>
<gene>
    <name evidence="1" type="ORF">L596_006449</name>
</gene>
<protein>
    <submittedName>
        <fullName evidence="1">Uncharacterized protein</fullName>
    </submittedName>
</protein>
<sequence length="79" mass="8778">MQLVEFAELALSHEDLDPLNHQKGANRRGFAAYHNKKGIRGEHFVDNGGCALKSFFVLPLVDVGGQLVHRRRGQLGNIL</sequence>
<evidence type="ECO:0000313" key="1">
    <source>
        <dbReference type="EMBL" id="TMS40008.1"/>
    </source>
</evidence>
<proteinExistence type="predicted"/>
<comment type="caution">
    <text evidence="1">The sequence shown here is derived from an EMBL/GenBank/DDBJ whole genome shotgun (WGS) entry which is preliminary data.</text>
</comment>
<dbReference type="AlphaFoldDB" id="A0A4U8VAC5"/>
<reference evidence="1" key="2">
    <citation type="journal article" date="2015" name="Genome Biol.">
        <title>Comparative genomics of Steinernema reveals deeply conserved gene regulatory networks.</title>
        <authorList>
            <person name="Dillman A.R."/>
            <person name="Macchietto M."/>
            <person name="Porter C.F."/>
            <person name="Rogers A."/>
            <person name="Williams B."/>
            <person name="Antoshechkin I."/>
            <person name="Lee M.M."/>
            <person name="Goodwin Z."/>
            <person name="Lu X."/>
            <person name="Lewis E.E."/>
            <person name="Goodrich-Blair H."/>
            <person name="Stock S.P."/>
            <person name="Adams B.J."/>
            <person name="Sternberg P.W."/>
            <person name="Mortazavi A."/>
        </authorList>
    </citation>
    <scope>NUCLEOTIDE SEQUENCE [LARGE SCALE GENOMIC DNA]</scope>
    <source>
        <strain evidence="1">ALL</strain>
    </source>
</reference>
<organism evidence="1">
    <name type="scientific">Steinernema carpocapsae</name>
    <name type="common">Entomopathogenic nematode</name>
    <dbReference type="NCBI Taxonomy" id="34508"/>
    <lineage>
        <taxon>Eukaryota</taxon>
        <taxon>Metazoa</taxon>
        <taxon>Ecdysozoa</taxon>
        <taxon>Nematoda</taxon>
        <taxon>Chromadorea</taxon>
        <taxon>Rhabditida</taxon>
        <taxon>Tylenchina</taxon>
        <taxon>Panagrolaimomorpha</taxon>
        <taxon>Strongyloidoidea</taxon>
        <taxon>Steinernematidae</taxon>
        <taxon>Steinernema</taxon>
    </lineage>
</organism>
<reference evidence="1" key="1">
    <citation type="submission" date="2013-11" db="EMBL/GenBank/DDBJ databases">
        <authorList>
            <person name="Sternberg P."/>
            <person name="Dillman A."/>
            <person name="Macchietto M."/>
        </authorList>
    </citation>
    <scope>NUCLEOTIDE SEQUENCE</scope>
    <source>
        <strain evidence="1">ALL</strain>
    </source>
</reference>